<dbReference type="GO" id="GO:0005509">
    <property type="term" value="F:calcium ion binding"/>
    <property type="evidence" value="ECO:0007669"/>
    <property type="project" value="InterPro"/>
</dbReference>
<dbReference type="Pfam" id="PF13499">
    <property type="entry name" value="EF-hand_7"/>
    <property type="match status" value="1"/>
</dbReference>
<dbReference type="InterPro" id="IPR002048">
    <property type="entry name" value="EF_hand_dom"/>
</dbReference>
<comment type="caution">
    <text evidence="2">The sequence shown here is derived from an EMBL/GenBank/DDBJ whole genome shotgun (WGS) entry which is preliminary data.</text>
</comment>
<evidence type="ECO:0000259" key="1">
    <source>
        <dbReference type="PROSITE" id="PS50222"/>
    </source>
</evidence>
<feature type="domain" description="EF-hand" evidence="1">
    <location>
        <begin position="6"/>
        <end position="41"/>
    </location>
</feature>
<organism evidence="2">
    <name type="scientific">Streptomyces tendae</name>
    <dbReference type="NCBI Taxonomy" id="1932"/>
    <lineage>
        <taxon>Bacteria</taxon>
        <taxon>Bacillati</taxon>
        <taxon>Actinomycetota</taxon>
        <taxon>Actinomycetes</taxon>
        <taxon>Kitasatosporales</taxon>
        <taxon>Streptomycetaceae</taxon>
        <taxon>Streptomyces</taxon>
    </lineage>
</organism>
<reference evidence="2" key="1">
    <citation type="journal article" date="2020" name="Microorganisms">
        <title>Isolation, Genomic and Metabolomic Characterization of Streptomyces tendae VITAKN with Quorum Sensing Inhibitory Activity from Southern India.</title>
        <authorList>
            <person name="Ishaque N.M."/>
            <person name="Burgsdorf I."/>
            <person name="Limlingan Malit J.J."/>
            <person name="Saha S."/>
            <person name="Teta R."/>
            <person name="Ewe D."/>
            <person name="Kannabiran K."/>
            <person name="Hrouzek P."/>
            <person name="Steindler L."/>
            <person name="Costantino V."/>
            <person name="Saurav K."/>
        </authorList>
    </citation>
    <scope>NUCLEOTIDE SEQUENCE</scope>
    <source>
        <strain evidence="2">VITAKN</strain>
    </source>
</reference>
<proteinExistence type="predicted"/>
<dbReference type="InterPro" id="IPR018247">
    <property type="entry name" value="EF_Hand_1_Ca_BS"/>
</dbReference>
<accession>A0A6B3QBA9</accession>
<dbReference type="InterPro" id="IPR011992">
    <property type="entry name" value="EF-hand-dom_pair"/>
</dbReference>
<dbReference type="PROSITE" id="PS50222">
    <property type="entry name" value="EF_HAND_2"/>
    <property type="match status" value="2"/>
</dbReference>
<name>A0A6B3QBA9_STRTE</name>
<feature type="domain" description="EF-hand" evidence="1">
    <location>
        <begin position="56"/>
        <end position="91"/>
    </location>
</feature>
<dbReference type="AlphaFoldDB" id="A0A6B3QBA9"/>
<dbReference type="SMART" id="SM00054">
    <property type="entry name" value="EFh"/>
    <property type="match status" value="3"/>
</dbReference>
<dbReference type="RefSeq" id="WP_127893831.1">
    <property type="nucleotide sequence ID" value="NZ_JAAIFS010000001.1"/>
</dbReference>
<dbReference type="SUPFAM" id="SSF47473">
    <property type="entry name" value="EF-hand"/>
    <property type="match status" value="1"/>
</dbReference>
<dbReference type="PROSITE" id="PS00018">
    <property type="entry name" value="EF_HAND_1"/>
    <property type="match status" value="2"/>
</dbReference>
<sequence>MTPTSEATDRVQLVFTLFDADGNGFLEQADFDLMSDRVVAAVPAADDAVKERLRASFGRYWDTLLTELDANGDGRISPEEFTSVVLNPQRFDSAVDEFAEALAAMGDPEGDGRVARPEFVALMLAIGFERRNVETLFDAFGPDEDDRIRVATWADGIRDYYRPEKSGIPGDHLTAGLSG</sequence>
<dbReference type="Gene3D" id="1.10.238.10">
    <property type="entry name" value="EF-hand"/>
    <property type="match status" value="1"/>
</dbReference>
<dbReference type="EMBL" id="JAAIFS010000001">
    <property type="protein sequence ID" value="NEV85706.1"/>
    <property type="molecule type" value="Genomic_DNA"/>
</dbReference>
<protein>
    <submittedName>
        <fullName evidence="2">Calcium-binding protein</fullName>
    </submittedName>
</protein>
<gene>
    <name evidence="2" type="ORF">GUR47_03240</name>
</gene>
<evidence type="ECO:0000313" key="2">
    <source>
        <dbReference type="EMBL" id="NEV85706.1"/>
    </source>
</evidence>